<proteinExistence type="predicted"/>
<dbReference type="PROSITE" id="PS50002">
    <property type="entry name" value="SH3"/>
    <property type="match status" value="1"/>
</dbReference>
<dbReference type="STRING" id="945553.A0A0D2PY72"/>
<evidence type="ECO:0000313" key="5">
    <source>
        <dbReference type="EMBL" id="KJA24365.1"/>
    </source>
</evidence>
<feature type="region of interest" description="Disordered" evidence="3">
    <location>
        <begin position="1"/>
        <end position="28"/>
    </location>
</feature>
<gene>
    <name evidence="5" type="ORF">HYPSUDRAFT_101921</name>
</gene>
<evidence type="ECO:0000256" key="1">
    <source>
        <dbReference type="ARBA" id="ARBA00022443"/>
    </source>
</evidence>
<dbReference type="InterPro" id="IPR036028">
    <property type="entry name" value="SH3-like_dom_sf"/>
</dbReference>
<organism evidence="5 6">
    <name type="scientific">Hypholoma sublateritium (strain FD-334 SS-4)</name>
    <dbReference type="NCBI Taxonomy" id="945553"/>
    <lineage>
        <taxon>Eukaryota</taxon>
        <taxon>Fungi</taxon>
        <taxon>Dikarya</taxon>
        <taxon>Basidiomycota</taxon>
        <taxon>Agaricomycotina</taxon>
        <taxon>Agaricomycetes</taxon>
        <taxon>Agaricomycetidae</taxon>
        <taxon>Agaricales</taxon>
        <taxon>Agaricineae</taxon>
        <taxon>Strophariaceae</taxon>
        <taxon>Hypholoma</taxon>
    </lineage>
</organism>
<evidence type="ECO:0000259" key="4">
    <source>
        <dbReference type="PROSITE" id="PS50002"/>
    </source>
</evidence>
<dbReference type="OMA" id="SERWAFP"/>
<feature type="domain" description="SH3" evidence="4">
    <location>
        <begin position="77"/>
        <end position="136"/>
    </location>
</feature>
<feature type="non-terminal residue" evidence="5">
    <location>
        <position position="152"/>
    </location>
</feature>
<accession>A0A0D2PY72</accession>
<sequence>MSVRPFSPSESFAFPKPPESAGDRTSAYSRPVSLAASGILSPVASPSRIPPIPPPPTFPPPIFAVPNPFAPAGEFAEIEHIRRPFHPNLPDEIRVQPGDPVRILQTFDDGWAMVETTGGEHTRGLIPLDCLREPGQPLPAFFAAKRVSSYSA</sequence>
<protein>
    <recommendedName>
        <fullName evidence="4">SH3 domain-containing protein</fullName>
    </recommendedName>
</protein>
<dbReference type="EMBL" id="KN817537">
    <property type="protein sequence ID" value="KJA24365.1"/>
    <property type="molecule type" value="Genomic_DNA"/>
</dbReference>
<evidence type="ECO:0000313" key="6">
    <source>
        <dbReference type="Proteomes" id="UP000054270"/>
    </source>
</evidence>
<evidence type="ECO:0000256" key="2">
    <source>
        <dbReference type="PROSITE-ProRule" id="PRU00192"/>
    </source>
</evidence>
<dbReference type="OrthoDB" id="5340910at2759"/>
<keyword evidence="1 2" id="KW-0728">SH3 domain</keyword>
<dbReference type="InterPro" id="IPR001452">
    <property type="entry name" value="SH3_domain"/>
</dbReference>
<keyword evidence="6" id="KW-1185">Reference proteome</keyword>
<dbReference type="Pfam" id="PF00018">
    <property type="entry name" value="SH3_1"/>
    <property type="match status" value="1"/>
</dbReference>
<name>A0A0D2PY72_HYPSF</name>
<evidence type="ECO:0000256" key="3">
    <source>
        <dbReference type="SAM" id="MobiDB-lite"/>
    </source>
</evidence>
<dbReference type="Proteomes" id="UP000054270">
    <property type="component" value="Unassembled WGS sequence"/>
</dbReference>
<dbReference type="AlphaFoldDB" id="A0A0D2PY72"/>
<dbReference type="Gene3D" id="2.30.30.40">
    <property type="entry name" value="SH3 Domains"/>
    <property type="match status" value="1"/>
</dbReference>
<reference evidence="6" key="1">
    <citation type="submission" date="2014-04" db="EMBL/GenBank/DDBJ databases">
        <title>Evolutionary Origins and Diversification of the Mycorrhizal Mutualists.</title>
        <authorList>
            <consortium name="DOE Joint Genome Institute"/>
            <consortium name="Mycorrhizal Genomics Consortium"/>
            <person name="Kohler A."/>
            <person name="Kuo A."/>
            <person name="Nagy L.G."/>
            <person name="Floudas D."/>
            <person name="Copeland A."/>
            <person name="Barry K.W."/>
            <person name="Cichocki N."/>
            <person name="Veneault-Fourrey C."/>
            <person name="LaButti K."/>
            <person name="Lindquist E.A."/>
            <person name="Lipzen A."/>
            <person name="Lundell T."/>
            <person name="Morin E."/>
            <person name="Murat C."/>
            <person name="Riley R."/>
            <person name="Ohm R."/>
            <person name="Sun H."/>
            <person name="Tunlid A."/>
            <person name="Henrissat B."/>
            <person name="Grigoriev I.V."/>
            <person name="Hibbett D.S."/>
            <person name="Martin F."/>
        </authorList>
    </citation>
    <scope>NUCLEOTIDE SEQUENCE [LARGE SCALE GENOMIC DNA]</scope>
    <source>
        <strain evidence="6">FD-334 SS-4</strain>
    </source>
</reference>
<dbReference type="SUPFAM" id="SSF50044">
    <property type="entry name" value="SH3-domain"/>
    <property type="match status" value="1"/>
</dbReference>